<dbReference type="InterPro" id="IPR010559">
    <property type="entry name" value="Sig_transdc_His_kin_internal"/>
</dbReference>
<dbReference type="InterPro" id="IPR005467">
    <property type="entry name" value="His_kinase_dom"/>
</dbReference>
<name>A0ABT3PJ71_9BACT</name>
<dbReference type="Pfam" id="PF06580">
    <property type="entry name" value="His_kinase"/>
    <property type="match status" value="1"/>
</dbReference>
<dbReference type="PANTHER" id="PTHR34220">
    <property type="entry name" value="SENSOR HISTIDINE KINASE YPDA"/>
    <property type="match status" value="1"/>
</dbReference>
<reference evidence="3 4" key="1">
    <citation type="submission" date="2021-03" db="EMBL/GenBank/DDBJ databases">
        <title>Aliifodinibius sp. nov., a new bacterium isolated from saline soil.</title>
        <authorList>
            <person name="Galisteo C."/>
            <person name="De La Haba R."/>
            <person name="Sanchez-Porro C."/>
            <person name="Ventosa A."/>
        </authorList>
    </citation>
    <scope>NUCLEOTIDE SEQUENCE [LARGE SCALE GENOMIC DNA]</scope>
    <source>
        <strain evidence="3 4">1BSP15-2V2</strain>
    </source>
</reference>
<organism evidence="3 4">
    <name type="scientific">Fodinibius salsisoli</name>
    <dbReference type="NCBI Taxonomy" id="2820877"/>
    <lineage>
        <taxon>Bacteria</taxon>
        <taxon>Pseudomonadati</taxon>
        <taxon>Balneolota</taxon>
        <taxon>Balneolia</taxon>
        <taxon>Balneolales</taxon>
        <taxon>Balneolaceae</taxon>
        <taxon>Fodinibius</taxon>
    </lineage>
</organism>
<dbReference type="Gene3D" id="3.30.565.10">
    <property type="entry name" value="Histidine kinase-like ATPase, C-terminal domain"/>
    <property type="match status" value="1"/>
</dbReference>
<keyword evidence="3" id="KW-0418">Kinase</keyword>
<proteinExistence type="predicted"/>
<dbReference type="InterPro" id="IPR050640">
    <property type="entry name" value="Bact_2-comp_sensor_kinase"/>
</dbReference>
<feature type="transmembrane region" description="Helical" evidence="1">
    <location>
        <begin position="86"/>
        <end position="108"/>
    </location>
</feature>
<feature type="transmembrane region" description="Helical" evidence="1">
    <location>
        <begin position="51"/>
        <end position="74"/>
    </location>
</feature>
<dbReference type="GO" id="GO:0016301">
    <property type="term" value="F:kinase activity"/>
    <property type="evidence" value="ECO:0007669"/>
    <property type="project" value="UniProtKB-KW"/>
</dbReference>
<evidence type="ECO:0000259" key="2">
    <source>
        <dbReference type="PROSITE" id="PS50109"/>
    </source>
</evidence>
<dbReference type="PROSITE" id="PS50109">
    <property type="entry name" value="HIS_KIN"/>
    <property type="match status" value="1"/>
</dbReference>
<feature type="domain" description="Histidine kinase" evidence="2">
    <location>
        <begin position="272"/>
        <end position="363"/>
    </location>
</feature>
<keyword evidence="1" id="KW-1133">Transmembrane helix</keyword>
<keyword evidence="3" id="KW-0808">Transferase</keyword>
<feature type="transmembrane region" description="Helical" evidence="1">
    <location>
        <begin position="128"/>
        <end position="150"/>
    </location>
</feature>
<dbReference type="InterPro" id="IPR036890">
    <property type="entry name" value="HATPase_C_sf"/>
</dbReference>
<comment type="caution">
    <text evidence="3">The sequence shown here is derived from an EMBL/GenBank/DDBJ whole genome shotgun (WGS) entry which is preliminary data.</text>
</comment>
<evidence type="ECO:0000313" key="4">
    <source>
        <dbReference type="Proteomes" id="UP001207918"/>
    </source>
</evidence>
<dbReference type="SUPFAM" id="SSF55874">
    <property type="entry name" value="ATPase domain of HSP90 chaperone/DNA topoisomerase II/histidine kinase"/>
    <property type="match status" value="1"/>
</dbReference>
<keyword evidence="4" id="KW-1185">Reference proteome</keyword>
<gene>
    <name evidence="3" type="ORF">J6I44_03900</name>
</gene>
<dbReference type="RefSeq" id="WP_265764674.1">
    <property type="nucleotide sequence ID" value="NZ_JAGGJA010000002.1"/>
</dbReference>
<keyword evidence="1" id="KW-0812">Transmembrane</keyword>
<dbReference type="EMBL" id="JAGGJA010000002">
    <property type="protein sequence ID" value="MCW9705977.1"/>
    <property type="molecule type" value="Genomic_DNA"/>
</dbReference>
<dbReference type="InterPro" id="IPR003594">
    <property type="entry name" value="HATPase_dom"/>
</dbReference>
<evidence type="ECO:0000256" key="1">
    <source>
        <dbReference type="SAM" id="Phobius"/>
    </source>
</evidence>
<dbReference type="Proteomes" id="UP001207918">
    <property type="component" value="Unassembled WGS sequence"/>
</dbReference>
<keyword evidence="1" id="KW-0472">Membrane</keyword>
<dbReference type="Pfam" id="PF02518">
    <property type="entry name" value="HATPase_c"/>
    <property type="match status" value="1"/>
</dbReference>
<protein>
    <submittedName>
        <fullName evidence="3">Histidine kinase</fullName>
    </submittedName>
</protein>
<sequence>MKLAKIYQKLKEERLLLGLAVVVWLFLFLTTISKTYLFYLRNDLELEIGYIVLRSFLIWGGLAAFAPLIIILVNKFPLKGRFYKHIGVHLFFSLLLVPVHAVLFRLVITMVYQKVEWSLTSFMESVPVIMNWLGMVDPFGYWLIIGAYYSRRYYERYRERQLRNAHLEAELASIRLHILKVQLHPHFLFNTLHSINSLIYEAPTKARRVLKLLKRFLRTSINRVDDQQVPLVDELEFTGTYLEIEKTRFSDRLHIEKEIDEDTLHGLVPSFLLQPLVENAVKHGISHKMQPGKIRISAQKQNGLLSIAVEDDGPGLENSVNVDGIGLENIKQRLNQLYHNSTFELMDSPLGGLKVYIEFPFKKNEK</sequence>
<evidence type="ECO:0000313" key="3">
    <source>
        <dbReference type="EMBL" id="MCW9705977.1"/>
    </source>
</evidence>
<dbReference type="PANTHER" id="PTHR34220:SF7">
    <property type="entry name" value="SENSOR HISTIDINE KINASE YPDA"/>
    <property type="match status" value="1"/>
</dbReference>
<feature type="transmembrane region" description="Helical" evidence="1">
    <location>
        <begin position="15"/>
        <end position="39"/>
    </location>
</feature>
<accession>A0ABT3PJ71</accession>